<dbReference type="InterPro" id="IPR005829">
    <property type="entry name" value="Sugar_transporter_CS"/>
</dbReference>
<proteinExistence type="inferred from homology"/>
<dbReference type="PANTHER" id="PTHR48022">
    <property type="entry name" value="PLASTIDIC GLUCOSE TRANSPORTER 4"/>
    <property type="match status" value="1"/>
</dbReference>
<dbReference type="FunFam" id="1.20.1250.20:FF:000115">
    <property type="entry name" value="High-affinity glucose transporter"/>
    <property type="match status" value="1"/>
</dbReference>
<keyword evidence="7" id="KW-0325">Glycoprotein</keyword>
<reference evidence="13" key="1">
    <citation type="submission" date="2020-06" db="EMBL/GenBank/DDBJ databases">
        <title>Draft genome sequences of strains closely related to Aspergillus parafelis and Aspergillus hiratsukae.</title>
        <authorList>
            <person name="Dos Santos R.A.C."/>
            <person name="Rivero-Menendez O."/>
            <person name="Steenwyk J.L."/>
            <person name="Mead M.E."/>
            <person name="Goldman G.H."/>
            <person name="Alastruey-Izquierdo A."/>
            <person name="Rokas A."/>
        </authorList>
    </citation>
    <scope>NUCLEOTIDE SEQUENCE</scope>
    <source>
        <strain evidence="12">CNM-CM5793</strain>
        <strain evidence="13">CNM-CM6106</strain>
    </source>
</reference>
<evidence type="ECO:0000256" key="5">
    <source>
        <dbReference type="ARBA" id="ARBA00022989"/>
    </source>
</evidence>
<dbReference type="InterPro" id="IPR003663">
    <property type="entry name" value="Sugar/inositol_transpt"/>
</dbReference>
<dbReference type="GO" id="GO:0005886">
    <property type="term" value="C:plasma membrane"/>
    <property type="evidence" value="ECO:0007669"/>
    <property type="project" value="UniProtKB-ARBA"/>
</dbReference>
<feature type="transmembrane region" description="Helical" evidence="10">
    <location>
        <begin position="157"/>
        <end position="179"/>
    </location>
</feature>
<organism evidence="13 15">
    <name type="scientific">Aspergillus hiratsukae</name>
    <dbReference type="NCBI Taxonomy" id="1194566"/>
    <lineage>
        <taxon>Eukaryota</taxon>
        <taxon>Fungi</taxon>
        <taxon>Dikarya</taxon>
        <taxon>Ascomycota</taxon>
        <taxon>Pezizomycotina</taxon>
        <taxon>Eurotiomycetes</taxon>
        <taxon>Eurotiomycetidae</taxon>
        <taxon>Eurotiales</taxon>
        <taxon>Aspergillaceae</taxon>
        <taxon>Aspergillus</taxon>
        <taxon>Aspergillus subgen. Fumigati</taxon>
    </lineage>
</organism>
<dbReference type="Proteomes" id="UP000630445">
    <property type="component" value="Unassembled WGS sequence"/>
</dbReference>
<evidence type="ECO:0000259" key="11">
    <source>
        <dbReference type="PROSITE" id="PS50850"/>
    </source>
</evidence>
<dbReference type="InterPro" id="IPR036259">
    <property type="entry name" value="MFS_trans_sf"/>
</dbReference>
<dbReference type="InterPro" id="IPR050360">
    <property type="entry name" value="MFS_Sugar_Transporters"/>
</dbReference>
<dbReference type="GO" id="GO:0005536">
    <property type="term" value="F:D-glucose binding"/>
    <property type="evidence" value="ECO:0007669"/>
    <property type="project" value="UniProtKB-ARBA"/>
</dbReference>
<dbReference type="PROSITE" id="PS00216">
    <property type="entry name" value="SUGAR_TRANSPORT_1"/>
    <property type="match status" value="1"/>
</dbReference>
<dbReference type="GO" id="GO:0010255">
    <property type="term" value="P:glucose mediated signaling pathway"/>
    <property type="evidence" value="ECO:0007669"/>
    <property type="project" value="UniProtKB-ARBA"/>
</dbReference>
<evidence type="ECO:0000313" key="14">
    <source>
        <dbReference type="Proteomes" id="UP000630445"/>
    </source>
</evidence>
<keyword evidence="4 10" id="KW-0812">Transmembrane</keyword>
<dbReference type="PROSITE" id="PS50850">
    <property type="entry name" value="MFS"/>
    <property type="match status" value="1"/>
</dbReference>
<comment type="subcellular location">
    <subcellularLocation>
        <location evidence="1">Membrane</location>
        <topology evidence="1">Multi-pass membrane protein</topology>
    </subcellularLocation>
</comment>
<dbReference type="PROSITE" id="PS00217">
    <property type="entry name" value="SUGAR_TRANSPORT_2"/>
    <property type="match status" value="1"/>
</dbReference>
<evidence type="ECO:0000256" key="2">
    <source>
        <dbReference type="ARBA" id="ARBA00010992"/>
    </source>
</evidence>
<feature type="transmembrane region" description="Helical" evidence="10">
    <location>
        <begin position="191"/>
        <end position="211"/>
    </location>
</feature>
<dbReference type="InterPro" id="IPR020846">
    <property type="entry name" value="MFS_dom"/>
</dbReference>
<evidence type="ECO:0000256" key="7">
    <source>
        <dbReference type="ARBA" id="ARBA00023180"/>
    </source>
</evidence>
<evidence type="ECO:0000256" key="8">
    <source>
        <dbReference type="RuleBase" id="RU003346"/>
    </source>
</evidence>
<protein>
    <recommendedName>
        <fullName evidence="11">Major facilitator superfamily (MFS) profile domain-containing protein</fullName>
    </recommendedName>
</protein>
<dbReference type="Gene3D" id="1.20.1250.20">
    <property type="entry name" value="MFS general substrate transporter like domains"/>
    <property type="match status" value="1"/>
</dbReference>
<comment type="caution">
    <text evidence="13">The sequence shown here is derived from an EMBL/GenBank/DDBJ whole genome shotgun (WGS) entry which is preliminary data.</text>
</comment>
<feature type="transmembrane region" description="Helical" evidence="10">
    <location>
        <begin position="223"/>
        <end position="244"/>
    </location>
</feature>
<dbReference type="AlphaFoldDB" id="A0A8H6V3A9"/>
<dbReference type="PANTHER" id="PTHR48022:SF17">
    <property type="entry name" value="HEXOSE TRANSPORTER"/>
    <property type="match status" value="1"/>
</dbReference>
<accession>A0A8H6V3A9</accession>
<keyword evidence="14" id="KW-1185">Reference proteome</keyword>
<dbReference type="PRINTS" id="PR00171">
    <property type="entry name" value="SUGRTRNSPORT"/>
</dbReference>
<comment type="similarity">
    <text evidence="2 8">Belongs to the major facilitator superfamily. Sugar transporter (TC 2.A.1.1) family.</text>
</comment>
<dbReference type="EMBL" id="JACBAF010001867">
    <property type="protein sequence ID" value="KAF7172340.1"/>
    <property type="molecule type" value="Genomic_DNA"/>
</dbReference>
<evidence type="ECO:0000313" key="13">
    <source>
        <dbReference type="EMBL" id="KAF7172340.1"/>
    </source>
</evidence>
<evidence type="ECO:0000256" key="6">
    <source>
        <dbReference type="ARBA" id="ARBA00023136"/>
    </source>
</evidence>
<evidence type="ECO:0000256" key="1">
    <source>
        <dbReference type="ARBA" id="ARBA00004141"/>
    </source>
</evidence>
<feature type="transmembrane region" description="Helical" evidence="10">
    <location>
        <begin position="345"/>
        <end position="367"/>
    </location>
</feature>
<evidence type="ECO:0000256" key="9">
    <source>
        <dbReference type="SAM" id="MobiDB-lite"/>
    </source>
</evidence>
<dbReference type="Pfam" id="PF00083">
    <property type="entry name" value="Sugar_tr"/>
    <property type="match status" value="1"/>
</dbReference>
<feature type="transmembrane region" description="Helical" evidence="10">
    <location>
        <begin position="374"/>
        <end position="396"/>
    </location>
</feature>
<evidence type="ECO:0000256" key="4">
    <source>
        <dbReference type="ARBA" id="ARBA00022692"/>
    </source>
</evidence>
<evidence type="ECO:0000256" key="10">
    <source>
        <dbReference type="SAM" id="Phobius"/>
    </source>
</evidence>
<gene>
    <name evidence="12" type="ORF">CNMCM5793_005834</name>
    <name evidence="13" type="ORF">CNMCM6106_006567</name>
</gene>
<feature type="domain" description="Major facilitator superfamily (MFS) profile" evidence="11">
    <location>
        <begin position="55"/>
        <end position="511"/>
    </location>
</feature>
<evidence type="ECO:0000313" key="12">
    <source>
        <dbReference type="EMBL" id="KAF7134155.1"/>
    </source>
</evidence>
<evidence type="ECO:0000313" key="15">
    <source>
        <dbReference type="Proteomes" id="UP000662466"/>
    </source>
</evidence>
<name>A0A8H6V3A9_9EURO</name>
<feature type="transmembrane region" description="Helical" evidence="10">
    <location>
        <begin position="416"/>
        <end position="440"/>
    </location>
</feature>
<keyword evidence="3 8" id="KW-0813">Transport</keyword>
<dbReference type="CDD" id="cd17356">
    <property type="entry name" value="MFS_HXT"/>
    <property type="match status" value="1"/>
</dbReference>
<evidence type="ECO:0000256" key="3">
    <source>
        <dbReference type="ARBA" id="ARBA00022448"/>
    </source>
</evidence>
<keyword evidence="5 10" id="KW-1133">Transmembrane helix</keyword>
<feature type="transmembrane region" description="Helical" evidence="10">
    <location>
        <begin position="452"/>
        <end position="469"/>
    </location>
</feature>
<dbReference type="SUPFAM" id="SSF103473">
    <property type="entry name" value="MFS general substrate transporter"/>
    <property type="match status" value="1"/>
</dbReference>
<dbReference type="OrthoDB" id="5141738at2759"/>
<dbReference type="NCBIfam" id="TIGR00879">
    <property type="entry name" value="SP"/>
    <property type="match status" value="1"/>
</dbReference>
<dbReference type="EMBL" id="JACBAD010001757">
    <property type="protein sequence ID" value="KAF7134155.1"/>
    <property type="molecule type" value="Genomic_DNA"/>
</dbReference>
<feature type="region of interest" description="Disordered" evidence="9">
    <location>
        <begin position="544"/>
        <end position="564"/>
    </location>
</feature>
<keyword evidence="6 10" id="KW-0472">Membrane</keyword>
<dbReference type="InterPro" id="IPR005828">
    <property type="entry name" value="MFS_sugar_transport-like"/>
</dbReference>
<feature type="transmembrane region" description="Helical" evidence="10">
    <location>
        <begin position="311"/>
        <end position="333"/>
    </location>
</feature>
<dbReference type="GO" id="GO:0005351">
    <property type="term" value="F:carbohydrate:proton symporter activity"/>
    <property type="evidence" value="ECO:0007669"/>
    <property type="project" value="TreeGrafter"/>
</dbReference>
<dbReference type="Proteomes" id="UP000662466">
    <property type="component" value="Unassembled WGS sequence"/>
</dbReference>
<feature type="transmembrane region" description="Helical" evidence="10">
    <location>
        <begin position="489"/>
        <end position="507"/>
    </location>
</feature>
<feature type="transmembrane region" description="Helical" evidence="10">
    <location>
        <begin position="133"/>
        <end position="151"/>
    </location>
</feature>
<feature type="transmembrane region" description="Helical" evidence="10">
    <location>
        <begin position="50"/>
        <end position="68"/>
    </location>
</feature>
<feature type="transmembrane region" description="Helical" evidence="10">
    <location>
        <begin position="105"/>
        <end position="126"/>
    </location>
</feature>
<sequence>MRLPHKRELVSPTSSILSHPLVYPPRSDRNNNRTMGLMLKKPEGVPGRSWPAIVIGLFVSFGGVLFGYDTGTISGILAMPYWQNQFSTGHRDATGHLNVTSSQSAAIVSILSAGTFFGALGAAPMGDLIGRRWGLIASCQVFNLGVILQTAATDIPIFLAGRFFAGLGVGLISALIPLYQSETAPKWIRGTIVGAYQLSITIGLLLASIVNNSTQHRMDTGSYRIPIAVQFAWSIILVGGMLILPDTPRYMVKNGNIEGAAKSLGKLRRLSADDPAVREELAEIQANHEYELSLGKSSYVDCFKGNLLKRLLTGCGLQALQQLTGINFIFYYGTQFFKNSGFENSFIISLITNCVNVASTFPGLYAIEKWGRRPVLFWGAVGMCVSQFIVAILGTTTTGQDAAGRIIVHNEPAQKAAIAFICIYIFFFAATWGPSAWVVTGEIFPLKVRAKSLSMTTATNWLLNWAIAYSTPYLVDYGPGNANLQSKIFFIWGGCCFLCISFVYFMIYETKGLTLEQVDELYAEVSTARLSKQWTPTISFREMQQEKTRDEHLESAEHVDPKSA</sequence>